<dbReference type="PROSITE" id="PS50089">
    <property type="entry name" value="ZF_RING_2"/>
    <property type="match status" value="1"/>
</dbReference>
<keyword evidence="5" id="KW-0479">Metal-binding</keyword>
<dbReference type="InterPro" id="IPR045191">
    <property type="entry name" value="MBR1/2-like"/>
</dbReference>
<keyword evidence="8" id="KW-0862">Zinc</keyword>
<feature type="region of interest" description="Disordered" evidence="10">
    <location>
        <begin position="239"/>
        <end position="269"/>
    </location>
</feature>
<evidence type="ECO:0000313" key="12">
    <source>
        <dbReference type="EMBL" id="KAA8537773.1"/>
    </source>
</evidence>
<evidence type="ECO:0000256" key="6">
    <source>
        <dbReference type="ARBA" id="ARBA00022771"/>
    </source>
</evidence>
<dbReference type="AlphaFoldDB" id="A0A5J5B3J1"/>
<dbReference type="Pfam" id="PF13639">
    <property type="entry name" value="zf-RING_2"/>
    <property type="match status" value="1"/>
</dbReference>
<accession>A0A5J5B3J1</accession>
<evidence type="ECO:0000256" key="1">
    <source>
        <dbReference type="ARBA" id="ARBA00000900"/>
    </source>
</evidence>
<evidence type="ECO:0000313" key="13">
    <source>
        <dbReference type="Proteomes" id="UP000325577"/>
    </source>
</evidence>
<name>A0A5J5B3J1_9ASTE</name>
<dbReference type="SUPFAM" id="SSF57850">
    <property type="entry name" value="RING/U-box"/>
    <property type="match status" value="1"/>
</dbReference>
<feature type="region of interest" description="Disordered" evidence="10">
    <location>
        <begin position="557"/>
        <end position="599"/>
    </location>
</feature>
<keyword evidence="4" id="KW-0808">Transferase</keyword>
<dbReference type="SMART" id="SM00184">
    <property type="entry name" value="RING"/>
    <property type="match status" value="1"/>
</dbReference>
<gene>
    <name evidence="12" type="ORF">F0562_027647</name>
</gene>
<protein>
    <recommendedName>
        <fullName evidence="3">RING-type E3 ubiquitin transferase</fullName>
        <ecNumber evidence="3">2.3.2.27</ecNumber>
    </recommendedName>
</protein>
<dbReference type="Gene3D" id="3.30.40.10">
    <property type="entry name" value="Zinc/RING finger domain, C3HC4 (zinc finger)"/>
    <property type="match status" value="1"/>
</dbReference>
<feature type="domain" description="RING-type" evidence="11">
    <location>
        <begin position="730"/>
        <end position="771"/>
    </location>
</feature>
<keyword evidence="13" id="KW-1185">Reference proteome</keyword>
<feature type="region of interest" description="Disordered" evidence="10">
    <location>
        <begin position="514"/>
        <end position="542"/>
    </location>
</feature>
<evidence type="ECO:0000256" key="3">
    <source>
        <dbReference type="ARBA" id="ARBA00012483"/>
    </source>
</evidence>
<feature type="compositionally biased region" description="Polar residues" evidence="10">
    <location>
        <begin position="469"/>
        <end position="478"/>
    </location>
</feature>
<dbReference type="EMBL" id="CM018038">
    <property type="protein sequence ID" value="KAA8537773.1"/>
    <property type="molecule type" value="Genomic_DNA"/>
</dbReference>
<feature type="region of interest" description="Disordered" evidence="10">
    <location>
        <begin position="415"/>
        <end position="481"/>
    </location>
</feature>
<evidence type="ECO:0000256" key="7">
    <source>
        <dbReference type="ARBA" id="ARBA00022786"/>
    </source>
</evidence>
<dbReference type="PANTHER" id="PTHR22937">
    <property type="entry name" value="E3 UBIQUITIN-PROTEIN LIGASE RNF165"/>
    <property type="match status" value="1"/>
</dbReference>
<feature type="compositionally biased region" description="Low complexity" evidence="10">
    <location>
        <begin position="569"/>
        <end position="578"/>
    </location>
</feature>
<keyword evidence="7" id="KW-0833">Ubl conjugation pathway</keyword>
<dbReference type="InterPro" id="IPR013083">
    <property type="entry name" value="Znf_RING/FYVE/PHD"/>
</dbReference>
<dbReference type="GO" id="GO:0043161">
    <property type="term" value="P:proteasome-mediated ubiquitin-dependent protein catabolic process"/>
    <property type="evidence" value="ECO:0007669"/>
    <property type="project" value="UniProtKB-ARBA"/>
</dbReference>
<dbReference type="InterPro" id="IPR001841">
    <property type="entry name" value="Znf_RING"/>
</dbReference>
<sequence length="777" mass="83982">MRRGQIHRPICYHLADLPKSPVRDVLFVLEFLWNLFWFFKTKCIIALMQGQRSAVGSFPETLNFDHGSASNNAGIDQQICWTNMRDSAHNRLPDYVISPSDASITYINSTSQEGQNLSGWTLGEPSSSGTQNQVSHIERKAEHGWSSSISACAGPGPVLEERQYESANILSLNNVNVNLSSNQIANGPLFLQSSRSAAIPPDLNINAGLVDCGVDDSQITDCPNVYKFAAENARVSSSSISSDLSGVPSGSGGYLVEENDGRSGRSLNGRRLSCKRKALEGNAGQSSISGSSSYFQHAESSTWHAVPAHYNACGSLSISTPSEHNLGVNPSEQVNPGLGLGVRRAASESPLTLNVAGSAEPSQRNSRARINPSQQQDSVTANVFSTGSPVAHSNFSSPHPSSRFLALDNSLELRSAPTADNRSPQTQSVVHVPALRRHLQSSRWSVGSSSRPGNSSDSVISGEVVTAPEESNSTSLPRNISEHPMFVPTTELRNSPQNPTNWSLTGGNISIAGTAASASQSGSSSGVHPPPASNWVPHRNRPQYPRRLSEFVRRSLLSSAGSESGGPGSSNSPLHSGSAISREMGIPSGAGNQGHHLSHSRSAMLLGRRLEGAFGLPYSLRTLAAAGEGRSRLVSEIRNVLDLMRRGEGLQFEDVMILDQSVFFGMPDSHDRHRDMRLDVDNMSYEELLALEERIGYVSTGLSEETILKRVKQRKYLTIALGAQLEAEPCCICREEYKEEEDIATLDCGHEFHTDCIKQWLMQKNLCPICKTTALVT</sequence>
<keyword evidence="6 9" id="KW-0863">Zinc-finger</keyword>
<feature type="compositionally biased region" description="Low complexity" evidence="10">
    <location>
        <begin position="441"/>
        <end position="459"/>
    </location>
</feature>
<dbReference type="OrthoDB" id="8062037at2759"/>
<reference evidence="12 13" key="1">
    <citation type="submission" date="2019-09" db="EMBL/GenBank/DDBJ databases">
        <title>A chromosome-level genome assembly of the Chinese tupelo Nyssa sinensis.</title>
        <authorList>
            <person name="Yang X."/>
            <person name="Kang M."/>
            <person name="Yang Y."/>
            <person name="Xiong H."/>
            <person name="Wang M."/>
            <person name="Zhang Z."/>
            <person name="Wang Z."/>
            <person name="Wu H."/>
            <person name="Ma T."/>
            <person name="Liu J."/>
            <person name="Xi Z."/>
        </authorList>
    </citation>
    <scope>NUCLEOTIDE SEQUENCE [LARGE SCALE GENOMIC DNA]</scope>
    <source>
        <strain evidence="12">J267</strain>
        <tissue evidence="12">Leaf</tissue>
    </source>
</reference>
<dbReference type="GO" id="GO:0061630">
    <property type="term" value="F:ubiquitin protein ligase activity"/>
    <property type="evidence" value="ECO:0007669"/>
    <property type="project" value="UniProtKB-EC"/>
</dbReference>
<evidence type="ECO:0000256" key="8">
    <source>
        <dbReference type="ARBA" id="ARBA00022833"/>
    </source>
</evidence>
<dbReference type="FunFam" id="3.30.40.10:FF:000309">
    <property type="entry name" value="E3 ubiquitin-protein ligase MBR2"/>
    <property type="match status" value="1"/>
</dbReference>
<feature type="compositionally biased region" description="Polar residues" evidence="10">
    <location>
        <begin position="418"/>
        <end position="429"/>
    </location>
</feature>
<organism evidence="12 13">
    <name type="scientific">Nyssa sinensis</name>
    <dbReference type="NCBI Taxonomy" id="561372"/>
    <lineage>
        <taxon>Eukaryota</taxon>
        <taxon>Viridiplantae</taxon>
        <taxon>Streptophyta</taxon>
        <taxon>Embryophyta</taxon>
        <taxon>Tracheophyta</taxon>
        <taxon>Spermatophyta</taxon>
        <taxon>Magnoliopsida</taxon>
        <taxon>eudicotyledons</taxon>
        <taxon>Gunneridae</taxon>
        <taxon>Pentapetalae</taxon>
        <taxon>asterids</taxon>
        <taxon>Cornales</taxon>
        <taxon>Nyssaceae</taxon>
        <taxon>Nyssa</taxon>
    </lineage>
</organism>
<evidence type="ECO:0000259" key="11">
    <source>
        <dbReference type="PROSITE" id="PS50089"/>
    </source>
</evidence>
<dbReference type="PANTHER" id="PTHR22937:SF224">
    <property type="entry name" value="E3 UBIQUITIN-PROTEIN LIGASE MBR1-RELATED"/>
    <property type="match status" value="1"/>
</dbReference>
<feature type="region of interest" description="Disordered" evidence="10">
    <location>
        <begin position="489"/>
        <end position="508"/>
    </location>
</feature>
<feature type="region of interest" description="Disordered" evidence="10">
    <location>
        <begin position="354"/>
        <end position="378"/>
    </location>
</feature>
<dbReference type="GO" id="GO:0010228">
    <property type="term" value="P:vegetative to reproductive phase transition of meristem"/>
    <property type="evidence" value="ECO:0007669"/>
    <property type="project" value="UniProtKB-ARBA"/>
</dbReference>
<dbReference type="GO" id="GO:0008270">
    <property type="term" value="F:zinc ion binding"/>
    <property type="evidence" value="ECO:0007669"/>
    <property type="project" value="UniProtKB-KW"/>
</dbReference>
<feature type="compositionally biased region" description="Polar residues" evidence="10">
    <location>
        <begin position="491"/>
        <end position="504"/>
    </location>
</feature>
<evidence type="ECO:0000256" key="4">
    <source>
        <dbReference type="ARBA" id="ARBA00022679"/>
    </source>
</evidence>
<evidence type="ECO:0000256" key="5">
    <source>
        <dbReference type="ARBA" id="ARBA00022723"/>
    </source>
</evidence>
<comment type="catalytic activity">
    <reaction evidence="1">
        <text>S-ubiquitinyl-[E2 ubiquitin-conjugating enzyme]-L-cysteine + [acceptor protein]-L-lysine = [E2 ubiquitin-conjugating enzyme]-L-cysteine + N(6)-ubiquitinyl-[acceptor protein]-L-lysine.</text>
        <dbReference type="EC" id="2.3.2.27"/>
    </reaction>
</comment>
<evidence type="ECO:0000256" key="9">
    <source>
        <dbReference type="PROSITE-ProRule" id="PRU00175"/>
    </source>
</evidence>
<dbReference type="Proteomes" id="UP000325577">
    <property type="component" value="Linkage Group LG15"/>
</dbReference>
<dbReference type="EC" id="2.3.2.27" evidence="3"/>
<comment type="pathway">
    <text evidence="2">Protein modification; protein ubiquitination.</text>
</comment>
<proteinExistence type="predicted"/>
<evidence type="ECO:0000256" key="2">
    <source>
        <dbReference type="ARBA" id="ARBA00004906"/>
    </source>
</evidence>
<feature type="compositionally biased region" description="Low complexity" evidence="10">
    <location>
        <begin position="239"/>
        <end position="248"/>
    </location>
</feature>
<feature type="compositionally biased region" description="Low complexity" evidence="10">
    <location>
        <begin position="514"/>
        <end position="526"/>
    </location>
</feature>
<evidence type="ECO:0000256" key="10">
    <source>
        <dbReference type="SAM" id="MobiDB-lite"/>
    </source>
</evidence>